<dbReference type="GO" id="GO:0016567">
    <property type="term" value="P:protein ubiquitination"/>
    <property type="evidence" value="ECO:0007669"/>
    <property type="project" value="TreeGrafter"/>
</dbReference>
<dbReference type="SMART" id="SM00184">
    <property type="entry name" value="RING"/>
    <property type="match status" value="2"/>
</dbReference>
<keyword evidence="1" id="KW-0862">Zinc</keyword>
<keyword evidence="1" id="KW-0863">Zinc-finger</keyword>
<feature type="domain" description="RING-type" evidence="3">
    <location>
        <begin position="31"/>
        <end position="72"/>
    </location>
</feature>
<dbReference type="PANTHER" id="PTHR22938">
    <property type="entry name" value="ZINC FINGER PROTEIN 598"/>
    <property type="match status" value="1"/>
</dbReference>
<evidence type="ECO:0000256" key="2">
    <source>
        <dbReference type="SAM" id="MobiDB-lite"/>
    </source>
</evidence>
<dbReference type="AlphaFoldDB" id="A0AAD1TZP9"/>
<feature type="region of interest" description="Disordered" evidence="2">
    <location>
        <begin position="562"/>
        <end position="653"/>
    </location>
</feature>
<evidence type="ECO:0000313" key="4">
    <source>
        <dbReference type="EMBL" id="CAI2359073.1"/>
    </source>
</evidence>
<dbReference type="Proteomes" id="UP001295684">
    <property type="component" value="Unassembled WGS sequence"/>
</dbReference>
<dbReference type="SUPFAM" id="SSF57850">
    <property type="entry name" value="RING/U-box"/>
    <property type="match status" value="1"/>
</dbReference>
<dbReference type="SMART" id="SM00355">
    <property type="entry name" value="ZnF_C2H2"/>
    <property type="match status" value="4"/>
</dbReference>
<reference evidence="4" key="1">
    <citation type="submission" date="2023-07" db="EMBL/GenBank/DDBJ databases">
        <authorList>
            <consortium name="AG Swart"/>
            <person name="Singh M."/>
            <person name="Singh A."/>
            <person name="Seah K."/>
            <person name="Emmerich C."/>
        </authorList>
    </citation>
    <scope>NUCLEOTIDE SEQUENCE</scope>
    <source>
        <strain evidence="4">DP1</strain>
    </source>
</reference>
<feature type="compositionally biased region" description="Basic and acidic residues" evidence="2">
    <location>
        <begin position="334"/>
        <end position="354"/>
    </location>
</feature>
<comment type="caution">
    <text evidence="4">The sequence shown here is derived from an EMBL/GenBank/DDBJ whole genome shotgun (WGS) entry which is preliminary data.</text>
</comment>
<dbReference type="Pfam" id="PF25447">
    <property type="entry name" value="RING_ZNF598"/>
    <property type="match status" value="1"/>
</dbReference>
<feature type="region of interest" description="Disordered" evidence="2">
    <location>
        <begin position="334"/>
        <end position="385"/>
    </location>
</feature>
<dbReference type="Gene3D" id="3.30.40.10">
    <property type="entry name" value="Zinc/RING finger domain, C3HC4 (zinc finger)"/>
    <property type="match status" value="1"/>
</dbReference>
<feature type="compositionally biased region" description="Basic and acidic residues" evidence="2">
    <location>
        <begin position="520"/>
        <end position="531"/>
    </location>
</feature>
<dbReference type="GO" id="GO:0043022">
    <property type="term" value="F:ribosome binding"/>
    <property type="evidence" value="ECO:0007669"/>
    <property type="project" value="TreeGrafter"/>
</dbReference>
<evidence type="ECO:0000256" key="1">
    <source>
        <dbReference type="PROSITE-ProRule" id="PRU00175"/>
    </source>
</evidence>
<feature type="compositionally biased region" description="Polar residues" evidence="2">
    <location>
        <begin position="11"/>
        <end position="22"/>
    </location>
</feature>
<feature type="region of interest" description="Disordered" evidence="2">
    <location>
        <begin position="520"/>
        <end position="544"/>
    </location>
</feature>
<dbReference type="InterPro" id="IPR013087">
    <property type="entry name" value="Znf_C2H2_type"/>
</dbReference>
<feature type="region of interest" description="Disordered" evidence="2">
    <location>
        <begin position="1"/>
        <end position="22"/>
    </location>
</feature>
<feature type="compositionally biased region" description="Basic and acidic residues" evidence="2">
    <location>
        <begin position="1"/>
        <end position="10"/>
    </location>
</feature>
<gene>
    <name evidence="4" type="ORF">ECRASSUSDP1_LOCUS358</name>
</gene>
<organism evidence="4 5">
    <name type="scientific">Euplotes crassus</name>
    <dbReference type="NCBI Taxonomy" id="5936"/>
    <lineage>
        <taxon>Eukaryota</taxon>
        <taxon>Sar</taxon>
        <taxon>Alveolata</taxon>
        <taxon>Ciliophora</taxon>
        <taxon>Intramacronucleata</taxon>
        <taxon>Spirotrichea</taxon>
        <taxon>Hypotrichia</taxon>
        <taxon>Euplotida</taxon>
        <taxon>Euplotidae</taxon>
        <taxon>Moneuplotes</taxon>
    </lineage>
</organism>
<keyword evidence="1" id="KW-0479">Metal-binding</keyword>
<dbReference type="GO" id="GO:0061630">
    <property type="term" value="F:ubiquitin protein ligase activity"/>
    <property type="evidence" value="ECO:0007669"/>
    <property type="project" value="InterPro"/>
</dbReference>
<accession>A0AAD1TZP9</accession>
<proteinExistence type="predicted"/>
<keyword evidence="5" id="KW-1185">Reference proteome</keyword>
<dbReference type="EMBL" id="CAMPGE010000331">
    <property type="protein sequence ID" value="CAI2359073.1"/>
    <property type="molecule type" value="Genomic_DNA"/>
</dbReference>
<dbReference type="InterPro" id="IPR001841">
    <property type="entry name" value="Znf_RING"/>
</dbReference>
<dbReference type="PANTHER" id="PTHR22938:SF0">
    <property type="entry name" value="E3 UBIQUITIN-PROTEIN LIGASE ZNF598"/>
    <property type="match status" value="1"/>
</dbReference>
<dbReference type="InterPro" id="IPR056437">
    <property type="entry name" value="Znf-C2H2_ZNF598/HEL2"/>
</dbReference>
<dbReference type="GO" id="GO:0008270">
    <property type="term" value="F:zinc ion binding"/>
    <property type="evidence" value="ECO:0007669"/>
    <property type="project" value="UniProtKB-KW"/>
</dbReference>
<name>A0AAD1TZP9_EUPCR</name>
<dbReference type="InterPro" id="IPR013083">
    <property type="entry name" value="Znf_RING/FYVE/PHD"/>
</dbReference>
<dbReference type="GO" id="GO:0072344">
    <property type="term" value="P:rescue of stalled ribosome"/>
    <property type="evidence" value="ECO:0007669"/>
    <property type="project" value="InterPro"/>
</dbReference>
<sequence>MEKSGRKDSRVSNQGSHSESHAMSTEDTTHCLLCLEELDMMAMGPCSHKNVCVTCMLRLRLILKDTACPICKENLESICIIDDPSLSYDDIKEMEEDLLRDRDDPTVFYLNEKCQNEGENPRKLICRIGKCRHNKEFSNINGLKRHLEREHKRCFCEICMKHRIVFLQDQKTYLFKKLVDHIEHGDPGDAHCPQILPHPYCNFCKRHFFNEVMLQEHLFKEHMTCPVCGDDYKNWYYVDYASLERHFDKTHYLCKNKGCLKSLFVAFRTEEELSQHNFMLHQRGGVDKKKHEEANLLGFKTGGKADSKAEEIKFKDDEAMDFEWYFSANYKVKDPRQEKRREQQEAKENRESRDRNRRNNKKHENRKEEETPGKPSQKAIGNLPSDEDKVDKVLKALRKFVSTIASQNEDSIPDSIRLETKTKMKHLYKVIGRMTPAKIMNYEFLTNFGVSIKSKTNLKKAVDYALNYAEFKKYLDNIPFREVLMIHKYFTFADKKIKVIMYKEQIDKVSDDLLNEVNEKPEKVSKTEVQAKKKRDGNKVVRANKKVDKLKDEFKDNLKNGITEEEFPALGGPPAPKQKSPPKKSPGKAPTEEVKTAPSEPTIGELEQEMKQNNELIKRHKLNPNKPNNKKKKSKKPTKMKMAKEEFPGLPGS</sequence>
<evidence type="ECO:0000313" key="5">
    <source>
        <dbReference type="Proteomes" id="UP001295684"/>
    </source>
</evidence>
<feature type="compositionally biased region" description="Basic residues" evidence="2">
    <location>
        <begin position="618"/>
        <end position="641"/>
    </location>
</feature>
<dbReference type="InterPro" id="IPR044288">
    <property type="entry name" value="ZNF598/HEL2"/>
</dbReference>
<dbReference type="Pfam" id="PF23230">
    <property type="entry name" value="zf-C2H2_13"/>
    <property type="match status" value="1"/>
</dbReference>
<evidence type="ECO:0000259" key="3">
    <source>
        <dbReference type="PROSITE" id="PS50089"/>
    </source>
</evidence>
<dbReference type="PROSITE" id="PS50089">
    <property type="entry name" value="ZF_RING_2"/>
    <property type="match status" value="1"/>
</dbReference>
<dbReference type="PROSITE" id="PS00028">
    <property type="entry name" value="ZINC_FINGER_C2H2_1"/>
    <property type="match status" value="1"/>
</dbReference>
<feature type="compositionally biased region" description="Basic residues" evidence="2">
    <location>
        <begin position="355"/>
        <end position="364"/>
    </location>
</feature>
<protein>
    <recommendedName>
        <fullName evidence="3">RING-type domain-containing protein</fullName>
    </recommendedName>
</protein>